<comment type="caution">
    <text evidence="2">The sequence shown here is derived from an EMBL/GenBank/DDBJ whole genome shotgun (WGS) entry which is preliminary data.</text>
</comment>
<accession>A0AAD6IPS2</accession>
<dbReference type="EMBL" id="JAQGDS010000015">
    <property type="protein sequence ID" value="KAJ6256026.1"/>
    <property type="molecule type" value="Genomic_DNA"/>
</dbReference>
<keyword evidence="3" id="KW-1185">Reference proteome</keyword>
<name>A0AAD6IPS2_DREDA</name>
<evidence type="ECO:0000256" key="1">
    <source>
        <dbReference type="SAM" id="MobiDB-lite"/>
    </source>
</evidence>
<dbReference type="AlphaFoldDB" id="A0AAD6IPS2"/>
<gene>
    <name evidence="2" type="ORF">Dda_9118</name>
</gene>
<feature type="region of interest" description="Disordered" evidence="1">
    <location>
        <begin position="159"/>
        <end position="184"/>
    </location>
</feature>
<sequence length="233" mass="25695">MAECARIYFTVERDEGRFQLPDSDTMPSPLFSTASPASPSPSTDTDSPPSSPTLSTSSSLSPPLSTAPSSPDTTPHKTYFKQTLTRTAIPRPMERITKRNAATGDSFFSPAIQAKLRQQSVLYHEINDLLATFYQPATKDLPPTIYEESESDLELDAESEMCNTPPAIPDHNDKDKEDRKPPAATCTVDSVDRTKIEELKKRYPNRTALHKHLDTYAAVMGRFMARGALDAAV</sequence>
<proteinExistence type="predicted"/>
<feature type="region of interest" description="Disordered" evidence="1">
    <location>
        <begin position="12"/>
        <end position="95"/>
    </location>
</feature>
<organism evidence="2 3">
    <name type="scientific">Drechslerella dactyloides</name>
    <name type="common">Nematode-trapping fungus</name>
    <name type="synonym">Arthrobotrys dactyloides</name>
    <dbReference type="NCBI Taxonomy" id="74499"/>
    <lineage>
        <taxon>Eukaryota</taxon>
        <taxon>Fungi</taxon>
        <taxon>Dikarya</taxon>
        <taxon>Ascomycota</taxon>
        <taxon>Pezizomycotina</taxon>
        <taxon>Orbiliomycetes</taxon>
        <taxon>Orbiliales</taxon>
        <taxon>Orbiliaceae</taxon>
        <taxon>Drechslerella</taxon>
    </lineage>
</organism>
<evidence type="ECO:0000313" key="2">
    <source>
        <dbReference type="EMBL" id="KAJ6256026.1"/>
    </source>
</evidence>
<evidence type="ECO:0000313" key="3">
    <source>
        <dbReference type="Proteomes" id="UP001221413"/>
    </source>
</evidence>
<dbReference type="Proteomes" id="UP001221413">
    <property type="component" value="Unassembled WGS sequence"/>
</dbReference>
<feature type="compositionally biased region" description="Low complexity" evidence="1">
    <location>
        <begin position="27"/>
        <end position="73"/>
    </location>
</feature>
<feature type="compositionally biased region" description="Basic and acidic residues" evidence="1">
    <location>
        <begin position="170"/>
        <end position="181"/>
    </location>
</feature>
<reference evidence="2" key="1">
    <citation type="submission" date="2023-01" db="EMBL/GenBank/DDBJ databases">
        <title>The chitinases involved in constricting ring structure development in the nematode-trapping fungus Drechslerella dactyloides.</title>
        <authorList>
            <person name="Wang R."/>
            <person name="Zhang L."/>
            <person name="Tang P."/>
            <person name="Li S."/>
            <person name="Liang L."/>
        </authorList>
    </citation>
    <scope>NUCLEOTIDE SEQUENCE</scope>
    <source>
        <strain evidence="2">YMF1.00031</strain>
    </source>
</reference>
<protein>
    <submittedName>
        <fullName evidence="2">Uncharacterized protein</fullName>
    </submittedName>
</protein>